<feature type="signal peptide" evidence="1">
    <location>
        <begin position="1"/>
        <end position="21"/>
    </location>
</feature>
<comment type="caution">
    <text evidence="2">The sequence shown here is derived from an EMBL/GenBank/DDBJ whole genome shotgun (WGS) entry which is preliminary data.</text>
</comment>
<evidence type="ECO:0000313" key="2">
    <source>
        <dbReference type="EMBL" id="SDW58126.1"/>
    </source>
</evidence>
<feature type="chain" id="PRO_5036490491" description="Chaperone of endosialidase" evidence="1">
    <location>
        <begin position="22"/>
        <end position="406"/>
    </location>
</feature>
<dbReference type="Proteomes" id="UP000198711">
    <property type="component" value="Unassembled WGS sequence"/>
</dbReference>
<keyword evidence="3" id="KW-1185">Reference proteome</keyword>
<organism evidence="2 3">
    <name type="scientific">Hydrobacter penzbergensis</name>
    <dbReference type="NCBI Taxonomy" id="1235997"/>
    <lineage>
        <taxon>Bacteria</taxon>
        <taxon>Pseudomonadati</taxon>
        <taxon>Bacteroidota</taxon>
        <taxon>Chitinophagia</taxon>
        <taxon>Chitinophagales</taxon>
        <taxon>Chitinophagaceae</taxon>
        <taxon>Hydrobacter</taxon>
    </lineage>
</organism>
<sequence length="406" mass="42448">MKKRELGLIITLLFLINSLQAQTNTFPSNGSVGIGTTSPNSLLDVSKATGTEIRVSNTTNSSWNALGNDVNGPYVFASANQSLRLFSGGVLALTVASNQNIGISRTPNAGKVLIGTGNVTTLGAVTSNGLGINANDDNKAVGNLAQIGLGLQNTYQPVAIAATITDASAYSTADLLFATRATNTDVAPTERMRIASNGNIAINRTPNAGKVLIGTGNVTTLGATASNGLGINANDDNKVVGNLAQIGLGLQNTYQPVAIAATITDASAYSMADLIFATRATNTDIAPTERVRITSNGNIGIGTSVPGSYKLAVEGTLGARAIKVTQVNPWADYVFNQGYSLLPLSEVEQFIKVNKHLPDVPSAKEVNENGIDVGDTQTLLLKKIEELTLYVIDLEKKVKELMTKKQ</sequence>
<name>A0A8X8LDM1_9BACT</name>
<evidence type="ECO:0008006" key="4">
    <source>
        <dbReference type="Google" id="ProtNLM"/>
    </source>
</evidence>
<gene>
    <name evidence="2" type="ORF">SAMN05444410_10410</name>
</gene>
<keyword evidence="1" id="KW-0732">Signal</keyword>
<dbReference type="RefSeq" id="WP_092722946.1">
    <property type="nucleotide sequence ID" value="NZ_FNNO01000004.1"/>
</dbReference>
<protein>
    <recommendedName>
        <fullName evidence="4">Chaperone of endosialidase</fullName>
    </recommendedName>
</protein>
<reference evidence="2 3" key="1">
    <citation type="submission" date="2016-10" db="EMBL/GenBank/DDBJ databases">
        <authorList>
            <person name="Varghese N."/>
            <person name="Submissions S."/>
        </authorList>
    </citation>
    <scope>NUCLEOTIDE SEQUENCE [LARGE SCALE GENOMIC DNA]</scope>
    <source>
        <strain evidence="2 3">DSM 25353</strain>
    </source>
</reference>
<evidence type="ECO:0000256" key="1">
    <source>
        <dbReference type="SAM" id="SignalP"/>
    </source>
</evidence>
<dbReference type="EMBL" id="FNNO01000004">
    <property type="protein sequence ID" value="SDW58126.1"/>
    <property type="molecule type" value="Genomic_DNA"/>
</dbReference>
<evidence type="ECO:0000313" key="3">
    <source>
        <dbReference type="Proteomes" id="UP000198711"/>
    </source>
</evidence>
<proteinExistence type="predicted"/>
<dbReference type="AlphaFoldDB" id="A0A8X8LDM1"/>
<accession>A0A8X8LDM1</accession>